<dbReference type="Gene3D" id="1.20.1280.50">
    <property type="match status" value="1"/>
</dbReference>
<dbReference type="InterPro" id="IPR001810">
    <property type="entry name" value="F-box_dom"/>
</dbReference>
<dbReference type="Proteomes" id="UP001497457">
    <property type="component" value="Chromosome 8b"/>
</dbReference>
<feature type="domain" description="F-box" evidence="1">
    <location>
        <begin position="17"/>
        <end position="52"/>
    </location>
</feature>
<keyword evidence="3" id="KW-1185">Reference proteome</keyword>
<organism evidence="2 3">
    <name type="scientific">Urochloa decumbens</name>
    <dbReference type="NCBI Taxonomy" id="240449"/>
    <lineage>
        <taxon>Eukaryota</taxon>
        <taxon>Viridiplantae</taxon>
        <taxon>Streptophyta</taxon>
        <taxon>Embryophyta</taxon>
        <taxon>Tracheophyta</taxon>
        <taxon>Spermatophyta</taxon>
        <taxon>Magnoliopsida</taxon>
        <taxon>Liliopsida</taxon>
        <taxon>Poales</taxon>
        <taxon>Poaceae</taxon>
        <taxon>PACMAD clade</taxon>
        <taxon>Panicoideae</taxon>
        <taxon>Panicodae</taxon>
        <taxon>Paniceae</taxon>
        <taxon>Melinidinae</taxon>
        <taxon>Urochloa</taxon>
    </lineage>
</organism>
<sequence>MSPPRTPPELIADAVAEILLRIPPDDPADLLRASLVCKPWLRVASDPAFLRRYRAFHRRAPLLGFFYSVGCQSYSPLFIPTTAARARPLRLPAHDDHNWHVHDCRHSRVLLWKTHRKFAVWDPITGYLEELPKLEIFYSEFTAVVLCAVAGCNHCDCHGGPFLVVCVGNGDADSAARACVYSSEASAWGAPDSTYLDGGYMYDITRPAVIGDEIYCLVDLGARILKYDLVKHCFSLISLPAEYKEWPLLLQNEDGSLGFAGVTGSRLHLWSRMANSEGVTGWVPQRVIKLKILRKATVFGFAEGAGVFIMSTKAGAFTFDLKSERVREVDEYMDYCTFFPFISFFTPDYACGKLPLVAETN</sequence>
<dbReference type="SUPFAM" id="SSF81383">
    <property type="entry name" value="F-box domain"/>
    <property type="match status" value="1"/>
</dbReference>
<proteinExistence type="predicted"/>
<accession>A0ABC9GE14</accession>
<reference evidence="2" key="1">
    <citation type="submission" date="2024-10" db="EMBL/GenBank/DDBJ databases">
        <authorList>
            <person name="Ryan C."/>
        </authorList>
    </citation>
    <scope>NUCLEOTIDE SEQUENCE [LARGE SCALE GENOMIC DNA]</scope>
</reference>
<dbReference type="EMBL" id="OZ075118">
    <property type="protein sequence ID" value="CAL5091693.1"/>
    <property type="molecule type" value="Genomic_DNA"/>
</dbReference>
<dbReference type="AlphaFoldDB" id="A0ABC9GE14"/>
<dbReference type="PANTHER" id="PTHR32133">
    <property type="entry name" value="OS07G0120400 PROTEIN"/>
    <property type="match status" value="1"/>
</dbReference>
<dbReference type="InterPro" id="IPR036047">
    <property type="entry name" value="F-box-like_dom_sf"/>
</dbReference>
<gene>
    <name evidence="2" type="ORF">URODEC1_LOCUS114509</name>
</gene>
<name>A0ABC9GE14_9POAL</name>
<evidence type="ECO:0000313" key="3">
    <source>
        <dbReference type="Proteomes" id="UP001497457"/>
    </source>
</evidence>
<protein>
    <recommendedName>
        <fullName evidence="1">F-box domain-containing protein</fullName>
    </recommendedName>
</protein>
<dbReference type="PANTHER" id="PTHR32133:SF291">
    <property type="entry name" value="F-BOX DOMAIN-CONTAINING PROTEIN"/>
    <property type="match status" value="1"/>
</dbReference>
<dbReference type="Pfam" id="PF12937">
    <property type="entry name" value="F-box-like"/>
    <property type="match status" value="1"/>
</dbReference>
<evidence type="ECO:0000313" key="2">
    <source>
        <dbReference type="EMBL" id="CAL5091693.1"/>
    </source>
</evidence>
<evidence type="ECO:0000259" key="1">
    <source>
        <dbReference type="Pfam" id="PF12937"/>
    </source>
</evidence>